<comment type="subcellular location">
    <subcellularLocation>
        <location evidence="1">Cell membrane</location>
        <topology evidence="1">Lipid-anchor</topology>
    </subcellularLocation>
</comment>
<evidence type="ECO:0000256" key="2">
    <source>
        <dbReference type="ARBA" id="ARBA00008610"/>
    </source>
</evidence>
<keyword evidence="6" id="KW-0449">Lipoprotein</keyword>
<protein>
    <submittedName>
        <fullName evidence="9">BMP family ABC transporter substrate-binding protein</fullName>
    </submittedName>
</protein>
<dbReference type="PANTHER" id="PTHR34296:SF2">
    <property type="entry name" value="ABC TRANSPORTER GUANOSINE-BINDING PROTEIN NUPN"/>
    <property type="match status" value="1"/>
</dbReference>
<evidence type="ECO:0000256" key="7">
    <source>
        <dbReference type="SAM" id="SignalP"/>
    </source>
</evidence>
<dbReference type="Pfam" id="PF02608">
    <property type="entry name" value="Bmp"/>
    <property type="match status" value="1"/>
</dbReference>
<evidence type="ECO:0000313" key="9">
    <source>
        <dbReference type="EMBL" id="NGZ77065.1"/>
    </source>
</evidence>
<dbReference type="PANTHER" id="PTHR34296">
    <property type="entry name" value="TRANSCRIPTIONAL ACTIVATOR PROTEIN MED"/>
    <property type="match status" value="1"/>
</dbReference>
<dbReference type="EMBL" id="JAAFGS010000006">
    <property type="protein sequence ID" value="NGZ77065.1"/>
    <property type="molecule type" value="Genomic_DNA"/>
</dbReference>
<evidence type="ECO:0000256" key="6">
    <source>
        <dbReference type="ARBA" id="ARBA00023288"/>
    </source>
</evidence>
<evidence type="ECO:0000313" key="10">
    <source>
        <dbReference type="Proteomes" id="UP000800303"/>
    </source>
</evidence>
<feature type="domain" description="ABC transporter substrate-binding protein PnrA-like" evidence="8">
    <location>
        <begin position="43"/>
        <end position="318"/>
    </location>
</feature>
<evidence type="ECO:0000256" key="5">
    <source>
        <dbReference type="ARBA" id="ARBA00023136"/>
    </source>
</evidence>
<feature type="chain" id="PRO_5046953935" evidence="7">
    <location>
        <begin position="36"/>
        <end position="335"/>
    </location>
</feature>
<feature type="signal peptide" evidence="7">
    <location>
        <begin position="1"/>
        <end position="35"/>
    </location>
</feature>
<evidence type="ECO:0000256" key="3">
    <source>
        <dbReference type="ARBA" id="ARBA00022475"/>
    </source>
</evidence>
<name>A0ABX0F9I7_9BACL</name>
<reference evidence="9 10" key="1">
    <citation type="submission" date="2020-01" db="EMBL/GenBank/DDBJ databases">
        <title>Polyphasic characterisation and genomic insights into a novel alkali tolerant bacterium VR-M41.</title>
        <authorList>
            <person name="Vemuluri V.R."/>
        </authorList>
    </citation>
    <scope>NUCLEOTIDE SEQUENCE [LARGE SCALE GENOMIC DNA]</scope>
    <source>
        <strain evidence="9 10">VR-M41</strain>
    </source>
</reference>
<keyword evidence="4 7" id="KW-0732">Signal</keyword>
<dbReference type="Proteomes" id="UP000800303">
    <property type="component" value="Unassembled WGS sequence"/>
</dbReference>
<evidence type="ECO:0000256" key="4">
    <source>
        <dbReference type="ARBA" id="ARBA00022729"/>
    </source>
</evidence>
<dbReference type="InterPro" id="IPR050957">
    <property type="entry name" value="BMP_lipoprotein"/>
</dbReference>
<comment type="caution">
    <text evidence="9">The sequence shown here is derived from an EMBL/GenBank/DDBJ whole genome shotgun (WGS) entry which is preliminary data.</text>
</comment>
<gene>
    <name evidence="9" type="ORF">GYN08_17300</name>
</gene>
<keyword evidence="3" id="KW-1003">Cell membrane</keyword>
<dbReference type="RefSeq" id="WP_166276761.1">
    <property type="nucleotide sequence ID" value="NZ_JAAFGS010000006.1"/>
</dbReference>
<keyword evidence="10" id="KW-1185">Reference proteome</keyword>
<evidence type="ECO:0000259" key="8">
    <source>
        <dbReference type="Pfam" id="PF02608"/>
    </source>
</evidence>
<organism evidence="9 10">
    <name type="scientific">Saccharibacillus alkalitolerans</name>
    <dbReference type="NCBI Taxonomy" id="2705290"/>
    <lineage>
        <taxon>Bacteria</taxon>
        <taxon>Bacillati</taxon>
        <taxon>Bacillota</taxon>
        <taxon>Bacilli</taxon>
        <taxon>Bacillales</taxon>
        <taxon>Paenibacillaceae</taxon>
        <taxon>Saccharibacillus</taxon>
    </lineage>
</organism>
<dbReference type="CDD" id="cd06354">
    <property type="entry name" value="PBP1_PrnA-like"/>
    <property type="match status" value="1"/>
</dbReference>
<proteinExistence type="inferred from homology"/>
<dbReference type="InterPro" id="IPR003760">
    <property type="entry name" value="PnrA-like"/>
</dbReference>
<dbReference type="InterPro" id="IPR028082">
    <property type="entry name" value="Peripla_BP_I"/>
</dbReference>
<accession>A0ABX0F9I7</accession>
<keyword evidence="5" id="KW-0472">Membrane</keyword>
<dbReference type="SUPFAM" id="SSF53822">
    <property type="entry name" value="Periplasmic binding protein-like I"/>
    <property type="match status" value="1"/>
</dbReference>
<evidence type="ECO:0000256" key="1">
    <source>
        <dbReference type="ARBA" id="ARBA00004193"/>
    </source>
</evidence>
<sequence length="335" mass="35887">MQKGKKTKRLIWIPALSSLLLLAACGSQQSPTAGAEERPEVGVVLSDVGLGDQSYSDAAFRGLAKARDTDGVLFDYREMKQAGTYDEAFKQLVDGDNDLVIGLGYMVKESLEKIAKEYPDKQFLIVDDTSELPNVASITFKEEEGSYLAGAVAGLTTKSNHVGFLGGVESDLLKKFEAGYEQGVKAANPQADVKTTYAGDFGKADLGASIAGSMMQNDDIDVVYAAAGLTGVGALQEAEKEGKYAIGVDTDQFFIAEKAVVTSMVKNVDNAIYSAVKTFNENGGKFPQKDMVFGLKEEGVGLAPIRVVNLTPEQQKRIDELTQDLISGKITIQLP</sequence>
<dbReference type="Gene3D" id="3.40.50.2300">
    <property type="match status" value="2"/>
</dbReference>
<comment type="similarity">
    <text evidence="2">Belongs to the BMP lipoprotein family.</text>
</comment>
<dbReference type="PROSITE" id="PS51257">
    <property type="entry name" value="PROKAR_LIPOPROTEIN"/>
    <property type="match status" value="1"/>
</dbReference>